<evidence type="ECO:0000313" key="3">
    <source>
        <dbReference type="EMBL" id="MBB5834676.1"/>
    </source>
</evidence>
<dbReference type="InterPro" id="IPR051603">
    <property type="entry name" value="Zinc-ADH_QOR/CCCR"/>
</dbReference>
<gene>
    <name evidence="3" type="ORF">HDA39_001410</name>
</gene>
<reference evidence="3 4" key="1">
    <citation type="submission" date="2020-08" db="EMBL/GenBank/DDBJ databases">
        <title>Sequencing the genomes of 1000 actinobacteria strains.</title>
        <authorList>
            <person name="Klenk H.-P."/>
        </authorList>
    </citation>
    <scope>NUCLEOTIDE SEQUENCE [LARGE SCALE GENOMIC DNA]</scope>
    <source>
        <strain evidence="3 4">DSM 28967</strain>
    </source>
</reference>
<dbReference type="SUPFAM" id="SSF50129">
    <property type="entry name" value="GroES-like"/>
    <property type="match status" value="1"/>
</dbReference>
<dbReference type="GO" id="GO:0003730">
    <property type="term" value="F:mRNA 3'-UTR binding"/>
    <property type="evidence" value="ECO:0007669"/>
    <property type="project" value="TreeGrafter"/>
</dbReference>
<keyword evidence="3" id="KW-0560">Oxidoreductase</keyword>
<protein>
    <submittedName>
        <fullName evidence="3">NADPH2:quinone reductase</fullName>
        <ecNumber evidence="3">1.6.5.5</ecNumber>
    </submittedName>
</protein>
<dbReference type="Pfam" id="PF00107">
    <property type="entry name" value="ADH_zinc_N"/>
    <property type="match status" value="1"/>
</dbReference>
<dbReference type="GO" id="GO:0005829">
    <property type="term" value="C:cytosol"/>
    <property type="evidence" value="ECO:0007669"/>
    <property type="project" value="TreeGrafter"/>
</dbReference>
<evidence type="ECO:0000313" key="4">
    <source>
        <dbReference type="Proteomes" id="UP000549971"/>
    </source>
</evidence>
<evidence type="ECO:0000256" key="1">
    <source>
        <dbReference type="ARBA" id="ARBA00022857"/>
    </source>
</evidence>
<dbReference type="AlphaFoldDB" id="A0A7W9MSF5"/>
<dbReference type="EC" id="1.6.5.5" evidence="3"/>
<dbReference type="GO" id="GO:0003960">
    <property type="term" value="F:quinone reductase (NADPH) activity"/>
    <property type="evidence" value="ECO:0007669"/>
    <property type="project" value="UniProtKB-EC"/>
</dbReference>
<keyword evidence="1" id="KW-0521">NADP</keyword>
<dbReference type="PANTHER" id="PTHR44154">
    <property type="entry name" value="QUINONE OXIDOREDUCTASE"/>
    <property type="match status" value="1"/>
</dbReference>
<dbReference type="InterPro" id="IPR011032">
    <property type="entry name" value="GroES-like_sf"/>
</dbReference>
<dbReference type="InterPro" id="IPR013154">
    <property type="entry name" value="ADH-like_N"/>
</dbReference>
<sequence length="343" mass="34782">MKAVVFSELGAADVLRVTDLAVPEPGAGEVRVRVAVSGVNPTDWKGRSGAYGAGEGEIPLSVPNHDGAGVIDAVGPDVGDFAVGDRVWVSLAAYQRPASGTAQEYTILAVNRVFPLPDGASFELGAATGIPALTAHRSLTVAEDGPSRLAPGALEGAVVLVAGGAGAVGHAAVQLARWAGATVVATVSGEAKASYAKAAGAHHVVNYRDDDAAEQIRAIAPEGVDLIVEVAAGRNNALDLAVLKNRGTIAIYANDGGTPFAIDIGQNMGLNVRYQFVLGYTFGWDKVAAGAEDINAAIADGALPVGEVAGLPLLEFGLDRTDDAHRAVESGAVGKVLVKVADL</sequence>
<proteinExistence type="predicted"/>
<keyword evidence="4" id="KW-1185">Reference proteome</keyword>
<dbReference type="PANTHER" id="PTHR44154:SF1">
    <property type="entry name" value="QUINONE OXIDOREDUCTASE"/>
    <property type="match status" value="1"/>
</dbReference>
<dbReference type="SUPFAM" id="SSF51735">
    <property type="entry name" value="NAD(P)-binding Rossmann-fold domains"/>
    <property type="match status" value="1"/>
</dbReference>
<comment type="caution">
    <text evidence="3">The sequence shown here is derived from an EMBL/GenBank/DDBJ whole genome shotgun (WGS) entry which is preliminary data.</text>
</comment>
<dbReference type="SMART" id="SM00829">
    <property type="entry name" value="PKS_ER"/>
    <property type="match status" value="1"/>
</dbReference>
<dbReference type="Pfam" id="PF08240">
    <property type="entry name" value="ADH_N"/>
    <property type="match status" value="1"/>
</dbReference>
<evidence type="ECO:0000259" key="2">
    <source>
        <dbReference type="SMART" id="SM00829"/>
    </source>
</evidence>
<dbReference type="Gene3D" id="3.90.180.10">
    <property type="entry name" value="Medium-chain alcohol dehydrogenases, catalytic domain"/>
    <property type="match status" value="1"/>
</dbReference>
<dbReference type="CDD" id="cd08253">
    <property type="entry name" value="zeta_crystallin"/>
    <property type="match status" value="1"/>
</dbReference>
<dbReference type="GO" id="GO:0070402">
    <property type="term" value="F:NADPH binding"/>
    <property type="evidence" value="ECO:0007669"/>
    <property type="project" value="TreeGrafter"/>
</dbReference>
<dbReference type="RefSeq" id="WP_184794410.1">
    <property type="nucleotide sequence ID" value="NZ_JACHMY010000001.1"/>
</dbReference>
<dbReference type="EMBL" id="JACHMY010000001">
    <property type="protein sequence ID" value="MBB5834676.1"/>
    <property type="molecule type" value="Genomic_DNA"/>
</dbReference>
<feature type="domain" description="Enoyl reductase (ER)" evidence="2">
    <location>
        <begin position="10"/>
        <end position="338"/>
    </location>
</feature>
<dbReference type="InterPro" id="IPR020843">
    <property type="entry name" value="ER"/>
</dbReference>
<accession>A0A7W9MSF5</accession>
<organism evidence="3 4">
    <name type="scientific">Kribbella italica</name>
    <dbReference type="NCBI Taxonomy" id="1540520"/>
    <lineage>
        <taxon>Bacteria</taxon>
        <taxon>Bacillati</taxon>
        <taxon>Actinomycetota</taxon>
        <taxon>Actinomycetes</taxon>
        <taxon>Propionibacteriales</taxon>
        <taxon>Kribbellaceae</taxon>
        <taxon>Kribbella</taxon>
    </lineage>
</organism>
<dbReference type="InterPro" id="IPR013149">
    <property type="entry name" value="ADH-like_C"/>
</dbReference>
<dbReference type="InterPro" id="IPR036291">
    <property type="entry name" value="NAD(P)-bd_dom_sf"/>
</dbReference>
<dbReference type="Gene3D" id="3.40.50.720">
    <property type="entry name" value="NAD(P)-binding Rossmann-like Domain"/>
    <property type="match status" value="1"/>
</dbReference>
<dbReference type="Proteomes" id="UP000549971">
    <property type="component" value="Unassembled WGS sequence"/>
</dbReference>
<name>A0A7W9MSF5_9ACTN</name>